<evidence type="ECO:0000313" key="1">
    <source>
        <dbReference type="EMBL" id="KAH3707019.1"/>
    </source>
</evidence>
<gene>
    <name evidence="1" type="ORF">DPMN_066412</name>
</gene>
<dbReference type="EMBL" id="JAIWYP010000014">
    <property type="protein sequence ID" value="KAH3707019.1"/>
    <property type="molecule type" value="Genomic_DNA"/>
</dbReference>
<proteinExistence type="predicted"/>
<dbReference type="Proteomes" id="UP000828390">
    <property type="component" value="Unassembled WGS sequence"/>
</dbReference>
<name>A0A9D3YWA2_DREPO</name>
<comment type="caution">
    <text evidence="1">The sequence shown here is derived from an EMBL/GenBank/DDBJ whole genome shotgun (WGS) entry which is preliminary data.</text>
</comment>
<reference evidence="1" key="1">
    <citation type="journal article" date="2019" name="bioRxiv">
        <title>The Genome of the Zebra Mussel, Dreissena polymorpha: A Resource for Invasive Species Research.</title>
        <authorList>
            <person name="McCartney M.A."/>
            <person name="Auch B."/>
            <person name="Kono T."/>
            <person name="Mallez S."/>
            <person name="Zhang Y."/>
            <person name="Obille A."/>
            <person name="Becker A."/>
            <person name="Abrahante J.E."/>
            <person name="Garbe J."/>
            <person name="Badalamenti J.P."/>
            <person name="Herman A."/>
            <person name="Mangelson H."/>
            <person name="Liachko I."/>
            <person name="Sullivan S."/>
            <person name="Sone E.D."/>
            <person name="Koren S."/>
            <person name="Silverstein K.A.T."/>
            <person name="Beckman K.B."/>
            <person name="Gohl D.M."/>
        </authorList>
    </citation>
    <scope>NUCLEOTIDE SEQUENCE</scope>
    <source>
        <strain evidence="1">Duluth1</strain>
        <tissue evidence="1">Whole animal</tissue>
    </source>
</reference>
<accession>A0A9D3YWA2</accession>
<organism evidence="1 2">
    <name type="scientific">Dreissena polymorpha</name>
    <name type="common">Zebra mussel</name>
    <name type="synonym">Mytilus polymorpha</name>
    <dbReference type="NCBI Taxonomy" id="45954"/>
    <lineage>
        <taxon>Eukaryota</taxon>
        <taxon>Metazoa</taxon>
        <taxon>Spiralia</taxon>
        <taxon>Lophotrochozoa</taxon>
        <taxon>Mollusca</taxon>
        <taxon>Bivalvia</taxon>
        <taxon>Autobranchia</taxon>
        <taxon>Heteroconchia</taxon>
        <taxon>Euheterodonta</taxon>
        <taxon>Imparidentia</taxon>
        <taxon>Neoheterodontei</taxon>
        <taxon>Myida</taxon>
        <taxon>Dreissenoidea</taxon>
        <taxon>Dreissenidae</taxon>
        <taxon>Dreissena</taxon>
    </lineage>
</organism>
<sequence>MSYSTSDHLKRVRAGFLGQLTKIYRQEQMLSRENSETVKELYGKLKELFETFKQSHMDRLDNCQSADEIELYCACQENFKEFQQKYIQLW</sequence>
<dbReference type="AlphaFoldDB" id="A0A9D3YWA2"/>
<evidence type="ECO:0000313" key="2">
    <source>
        <dbReference type="Proteomes" id="UP000828390"/>
    </source>
</evidence>
<protein>
    <submittedName>
        <fullName evidence="1">Uncharacterized protein</fullName>
    </submittedName>
</protein>
<keyword evidence="2" id="KW-1185">Reference proteome</keyword>
<reference evidence="1" key="2">
    <citation type="submission" date="2020-11" db="EMBL/GenBank/DDBJ databases">
        <authorList>
            <person name="McCartney M.A."/>
            <person name="Auch B."/>
            <person name="Kono T."/>
            <person name="Mallez S."/>
            <person name="Becker A."/>
            <person name="Gohl D.M."/>
            <person name="Silverstein K.A.T."/>
            <person name="Koren S."/>
            <person name="Bechman K.B."/>
            <person name="Herman A."/>
            <person name="Abrahante J.E."/>
            <person name="Garbe J."/>
        </authorList>
    </citation>
    <scope>NUCLEOTIDE SEQUENCE</scope>
    <source>
        <strain evidence="1">Duluth1</strain>
        <tissue evidence="1">Whole animal</tissue>
    </source>
</reference>